<gene>
    <name evidence="5" type="ORF">NLI96_g2853</name>
</gene>
<comment type="similarity">
    <text evidence="1 4">Belongs to the short-chain dehydrogenases/reductases (SDR) family.</text>
</comment>
<dbReference type="InterPro" id="IPR051911">
    <property type="entry name" value="SDR_oxidoreductase"/>
</dbReference>
<evidence type="ECO:0000256" key="4">
    <source>
        <dbReference type="RuleBase" id="RU000363"/>
    </source>
</evidence>
<evidence type="ECO:0000313" key="5">
    <source>
        <dbReference type="EMBL" id="KAJ3488418.1"/>
    </source>
</evidence>
<dbReference type="Gene3D" id="3.40.50.720">
    <property type="entry name" value="NAD(P)-binding Rossmann-like Domain"/>
    <property type="match status" value="1"/>
</dbReference>
<name>A0AAD5V823_9APHY</name>
<dbReference type="PROSITE" id="PS00061">
    <property type="entry name" value="ADH_SHORT"/>
    <property type="match status" value="1"/>
</dbReference>
<dbReference type="InterPro" id="IPR002347">
    <property type="entry name" value="SDR_fam"/>
</dbReference>
<protein>
    <recommendedName>
        <fullName evidence="7">NAD(P)-binding protein</fullName>
    </recommendedName>
</protein>
<keyword evidence="2" id="KW-0521">NADP</keyword>
<dbReference type="Pfam" id="PF00106">
    <property type="entry name" value="adh_short"/>
    <property type="match status" value="1"/>
</dbReference>
<dbReference type="PANTHER" id="PTHR43976:SF16">
    <property type="entry name" value="SHORT-CHAIN DEHYDROGENASE_REDUCTASE FAMILY PROTEIN"/>
    <property type="match status" value="1"/>
</dbReference>
<evidence type="ECO:0000313" key="6">
    <source>
        <dbReference type="Proteomes" id="UP001212997"/>
    </source>
</evidence>
<comment type="caution">
    <text evidence="5">The sequence shown here is derived from an EMBL/GenBank/DDBJ whole genome shotgun (WGS) entry which is preliminary data.</text>
</comment>
<dbReference type="CDD" id="cd05374">
    <property type="entry name" value="17beta-HSD-like_SDR_c"/>
    <property type="match status" value="1"/>
</dbReference>
<organism evidence="5 6">
    <name type="scientific">Meripilus lineatus</name>
    <dbReference type="NCBI Taxonomy" id="2056292"/>
    <lineage>
        <taxon>Eukaryota</taxon>
        <taxon>Fungi</taxon>
        <taxon>Dikarya</taxon>
        <taxon>Basidiomycota</taxon>
        <taxon>Agaricomycotina</taxon>
        <taxon>Agaricomycetes</taxon>
        <taxon>Polyporales</taxon>
        <taxon>Meripilaceae</taxon>
        <taxon>Meripilus</taxon>
    </lineage>
</organism>
<dbReference type="AlphaFoldDB" id="A0AAD5V823"/>
<reference evidence="5" key="1">
    <citation type="submission" date="2022-07" db="EMBL/GenBank/DDBJ databases">
        <title>Genome Sequence of Physisporinus lineatus.</title>
        <authorList>
            <person name="Buettner E."/>
        </authorList>
    </citation>
    <scope>NUCLEOTIDE SEQUENCE</scope>
    <source>
        <strain evidence="5">VT162</strain>
    </source>
</reference>
<dbReference type="SUPFAM" id="SSF51735">
    <property type="entry name" value="NAD(P)-binding Rossmann-fold domains"/>
    <property type="match status" value="1"/>
</dbReference>
<evidence type="ECO:0008006" key="7">
    <source>
        <dbReference type="Google" id="ProtNLM"/>
    </source>
</evidence>
<dbReference type="GO" id="GO:0016491">
    <property type="term" value="F:oxidoreductase activity"/>
    <property type="evidence" value="ECO:0007669"/>
    <property type="project" value="UniProtKB-KW"/>
</dbReference>
<proteinExistence type="inferred from homology"/>
<dbReference type="PANTHER" id="PTHR43976">
    <property type="entry name" value="SHORT CHAIN DEHYDROGENASE"/>
    <property type="match status" value="1"/>
</dbReference>
<dbReference type="InterPro" id="IPR020904">
    <property type="entry name" value="Sc_DH/Rdtase_CS"/>
</dbReference>
<keyword evidence="6" id="KW-1185">Reference proteome</keyword>
<evidence type="ECO:0000256" key="1">
    <source>
        <dbReference type="ARBA" id="ARBA00006484"/>
    </source>
</evidence>
<evidence type="ECO:0000256" key="2">
    <source>
        <dbReference type="ARBA" id="ARBA00022857"/>
    </source>
</evidence>
<keyword evidence="3" id="KW-0560">Oxidoreductase</keyword>
<dbReference type="PRINTS" id="PR00081">
    <property type="entry name" value="GDHRDH"/>
</dbReference>
<dbReference type="InterPro" id="IPR036291">
    <property type="entry name" value="NAD(P)-bd_dom_sf"/>
</dbReference>
<dbReference type="PRINTS" id="PR00080">
    <property type="entry name" value="SDRFAMILY"/>
</dbReference>
<dbReference type="Proteomes" id="UP001212997">
    <property type="component" value="Unassembled WGS sequence"/>
</dbReference>
<accession>A0AAD5V823</accession>
<evidence type="ECO:0000256" key="3">
    <source>
        <dbReference type="ARBA" id="ARBA00023002"/>
    </source>
</evidence>
<dbReference type="EMBL" id="JANAWD010000067">
    <property type="protein sequence ID" value="KAJ3488418.1"/>
    <property type="molecule type" value="Genomic_DNA"/>
</dbReference>
<sequence length="288" mass="31524">MSDPQVWFVTGSSSGFGRSIVEYVLSQGGIAVATLRKPSALDDLKAKYPPSRLLILKLDVTKPQDITNAFDKTKEVFGRIDVVFNNAGYPLVGEIESTTQEVARALFEVTFWGADRVAQEAVKFFREVNKPGVGGRLLNVSSSAGLNAYPGIGYYCASKFALEALTQALSMELDPAWNIKVTLIEPGAFITNALTTSLVTAPIHPAYADSQYGSRPVREMFSKVGAGGGDPDKAVKRFYELARLPDPPLRFLVGKDAVFHGRDQLQRVQSDLEKYESWSEGLEFDKSS</sequence>